<proteinExistence type="inferred from homology"/>
<dbReference type="PANTHER" id="PTHR11506">
    <property type="entry name" value="LYSOSOME-ASSOCIATED MEMBRANE GLYCOPROTEIN"/>
    <property type="match status" value="1"/>
</dbReference>
<dbReference type="InterPro" id="IPR048528">
    <property type="entry name" value="Lamp2-like_luminal"/>
</dbReference>
<dbReference type="PROSITE" id="PS51407">
    <property type="entry name" value="LAMP_3"/>
    <property type="match status" value="1"/>
</dbReference>
<comment type="similarity">
    <text evidence="8">Belongs to the LAMP family.</text>
</comment>
<dbReference type="Gene3D" id="2.40.160.110">
    <property type="match status" value="1"/>
</dbReference>
<reference evidence="12" key="1">
    <citation type="submission" date="2015-11" db="EMBL/GenBank/DDBJ databases">
        <title>De novo transcriptome assembly of four potential Pierce s Disease insect vectors from Arizona vineyards.</title>
        <authorList>
            <person name="Tassone E.E."/>
        </authorList>
    </citation>
    <scope>NUCLEOTIDE SEQUENCE</scope>
</reference>
<evidence type="ECO:0000259" key="11">
    <source>
        <dbReference type="Pfam" id="PF01299"/>
    </source>
</evidence>
<evidence type="ECO:0000256" key="4">
    <source>
        <dbReference type="ARBA" id="ARBA00022753"/>
    </source>
</evidence>
<sequence length="326" mass="36459">FFLNMTLNSNLPVNSIVFLSGLLVALLCVGSEASLTRVRTERYRRVTPPTTESPDAESEGGATLSPEVLRATLEAGGLTEVSTKKPLEKKEAISKTTTTPEPIVTTKTLYRLDARSGTACILLRTDALLAFTYTTRLKEEITREIYVPENVETDGDCSEDTARLELKWPDFNLRWYFEKTPGGERWFVDKIELWFDASNPKLEHIRNPDQKLTLSTPKSHSALLFVTPVGQAYTCLREVEIKLTTSKSDVTAVVLLRELEVQPFIFKSSNFGAEYRCPAPGQSTYRSETAPLIVGSILAAACLATVTGYSIFRYFKIKKVQYDTME</sequence>
<dbReference type="AlphaFoldDB" id="A0A1B6KWD8"/>
<gene>
    <name evidence="12" type="ORF">g.11312</name>
</gene>
<dbReference type="GO" id="GO:0005886">
    <property type="term" value="C:plasma membrane"/>
    <property type="evidence" value="ECO:0007669"/>
    <property type="project" value="TreeGrafter"/>
</dbReference>
<feature type="transmembrane region" description="Helical" evidence="10">
    <location>
        <begin position="292"/>
        <end position="312"/>
    </location>
</feature>
<dbReference type="EMBL" id="GEBQ01024266">
    <property type="protein sequence ID" value="JAT15711.1"/>
    <property type="molecule type" value="Transcribed_RNA"/>
</dbReference>
<name>A0A1B6KWD8_9HEMI</name>
<dbReference type="PANTHER" id="PTHR11506:SF40">
    <property type="entry name" value="LYSOSOME-ASSOCIATED MEMBRANE GLYCOPROTEIN 5"/>
    <property type="match status" value="1"/>
</dbReference>
<evidence type="ECO:0000256" key="10">
    <source>
        <dbReference type="SAM" id="Phobius"/>
    </source>
</evidence>
<keyword evidence="7" id="KW-0325">Glycoprotein</keyword>
<evidence type="ECO:0000256" key="6">
    <source>
        <dbReference type="ARBA" id="ARBA00023136"/>
    </source>
</evidence>
<keyword evidence="3" id="KW-0732">Signal</keyword>
<dbReference type="InterPro" id="IPR002000">
    <property type="entry name" value="Lysosome-assoc_membr_glycop"/>
</dbReference>
<evidence type="ECO:0000256" key="2">
    <source>
        <dbReference type="ARBA" id="ARBA00022692"/>
    </source>
</evidence>
<keyword evidence="5 10" id="KW-1133">Transmembrane helix</keyword>
<dbReference type="GO" id="GO:0031902">
    <property type="term" value="C:late endosome membrane"/>
    <property type="evidence" value="ECO:0007669"/>
    <property type="project" value="TreeGrafter"/>
</dbReference>
<protein>
    <recommendedName>
        <fullName evidence="11">Lysosome-associated membrane glycoprotein 2-like luminal domain-containing protein</fullName>
    </recommendedName>
</protein>
<dbReference type="Pfam" id="PF01299">
    <property type="entry name" value="Lamp2-like_luminal"/>
    <property type="match status" value="1"/>
</dbReference>
<evidence type="ECO:0000256" key="7">
    <source>
        <dbReference type="ARBA" id="ARBA00023180"/>
    </source>
</evidence>
<keyword evidence="6 8" id="KW-0472">Membrane</keyword>
<evidence type="ECO:0000256" key="8">
    <source>
        <dbReference type="PROSITE-ProRule" id="PRU00740"/>
    </source>
</evidence>
<evidence type="ECO:0000256" key="3">
    <source>
        <dbReference type="ARBA" id="ARBA00022729"/>
    </source>
</evidence>
<dbReference type="GO" id="GO:0072594">
    <property type="term" value="P:establishment of protein localization to organelle"/>
    <property type="evidence" value="ECO:0007669"/>
    <property type="project" value="TreeGrafter"/>
</dbReference>
<organism evidence="12">
    <name type="scientific">Graphocephala atropunctata</name>
    <dbReference type="NCBI Taxonomy" id="36148"/>
    <lineage>
        <taxon>Eukaryota</taxon>
        <taxon>Metazoa</taxon>
        <taxon>Ecdysozoa</taxon>
        <taxon>Arthropoda</taxon>
        <taxon>Hexapoda</taxon>
        <taxon>Insecta</taxon>
        <taxon>Pterygota</taxon>
        <taxon>Neoptera</taxon>
        <taxon>Paraneoptera</taxon>
        <taxon>Hemiptera</taxon>
        <taxon>Auchenorrhyncha</taxon>
        <taxon>Membracoidea</taxon>
        <taxon>Cicadellidae</taxon>
        <taxon>Cicadellinae</taxon>
        <taxon>Cicadellini</taxon>
        <taxon>Graphocephala</taxon>
    </lineage>
</organism>
<evidence type="ECO:0000256" key="5">
    <source>
        <dbReference type="ARBA" id="ARBA00022989"/>
    </source>
</evidence>
<comment type="subcellular location">
    <subcellularLocation>
        <location evidence="1">Endosome membrane</location>
        <topology evidence="1">Single-pass type I membrane protein</topology>
    </subcellularLocation>
    <subcellularLocation>
        <location evidence="8">Membrane</location>
        <topology evidence="8">Single-pass type I membrane protein</topology>
    </subcellularLocation>
</comment>
<dbReference type="GO" id="GO:0005765">
    <property type="term" value="C:lysosomal membrane"/>
    <property type="evidence" value="ECO:0007669"/>
    <property type="project" value="TreeGrafter"/>
</dbReference>
<comment type="caution">
    <text evidence="8">Lacks conserved residue(s) required for the propagation of feature annotation.</text>
</comment>
<keyword evidence="4" id="KW-0967">Endosome</keyword>
<feature type="domain" description="Lysosome-associated membrane glycoprotein 2-like luminal" evidence="11">
    <location>
        <begin position="109"/>
        <end position="265"/>
    </location>
</feature>
<feature type="non-terminal residue" evidence="12">
    <location>
        <position position="1"/>
    </location>
</feature>
<keyword evidence="2 8" id="KW-0812">Transmembrane</keyword>
<evidence type="ECO:0000256" key="1">
    <source>
        <dbReference type="ARBA" id="ARBA00004530"/>
    </source>
</evidence>
<accession>A0A1B6KWD8</accession>
<evidence type="ECO:0000256" key="9">
    <source>
        <dbReference type="SAM" id="MobiDB-lite"/>
    </source>
</evidence>
<evidence type="ECO:0000313" key="12">
    <source>
        <dbReference type="EMBL" id="JAT15711.1"/>
    </source>
</evidence>
<feature type="region of interest" description="Disordered" evidence="9">
    <location>
        <begin position="44"/>
        <end position="66"/>
    </location>
</feature>